<proteinExistence type="evidence at transcript level"/>
<dbReference type="SUPFAM" id="SSF47565">
    <property type="entry name" value="Insect pheromone/odorant-binding proteins"/>
    <property type="match status" value="1"/>
</dbReference>
<evidence type="ECO:0000256" key="1">
    <source>
        <dbReference type="SAM" id="SignalP"/>
    </source>
</evidence>
<accession>A0A6H0D4A6</accession>
<keyword evidence="1" id="KW-0732">Signal</keyword>
<organism evidence="2">
    <name type="scientific">Episyrphus balteatus</name>
    <name type="common">Marmalade hoverfly</name>
    <name type="synonym">Syrphus balteaus</name>
    <dbReference type="NCBI Taxonomy" id="286459"/>
    <lineage>
        <taxon>Eukaryota</taxon>
        <taxon>Metazoa</taxon>
        <taxon>Ecdysozoa</taxon>
        <taxon>Arthropoda</taxon>
        <taxon>Hexapoda</taxon>
        <taxon>Insecta</taxon>
        <taxon>Pterygota</taxon>
        <taxon>Neoptera</taxon>
        <taxon>Endopterygota</taxon>
        <taxon>Diptera</taxon>
        <taxon>Brachycera</taxon>
        <taxon>Muscomorpha</taxon>
        <taxon>Syrphoidea</taxon>
        <taxon>Syrphidae</taxon>
        <taxon>Syrphinae</taxon>
        <taxon>Syrphini</taxon>
        <taxon>Episyrphus</taxon>
    </lineage>
</organism>
<dbReference type="GO" id="GO:0005549">
    <property type="term" value="F:odorant binding"/>
    <property type="evidence" value="ECO:0007669"/>
    <property type="project" value="InterPro"/>
</dbReference>
<evidence type="ECO:0000313" key="2">
    <source>
        <dbReference type="EMBL" id="QIS77223.1"/>
    </source>
</evidence>
<feature type="chain" id="PRO_5026069823" evidence="1">
    <location>
        <begin position="21"/>
        <end position="137"/>
    </location>
</feature>
<dbReference type="InterPro" id="IPR036728">
    <property type="entry name" value="PBP_GOBP_sf"/>
</dbReference>
<protein>
    <submittedName>
        <fullName evidence="2">OBP30</fullName>
    </submittedName>
</protein>
<dbReference type="Pfam" id="PF01395">
    <property type="entry name" value="PBP_GOBP"/>
    <property type="match status" value="1"/>
</dbReference>
<dbReference type="EMBL" id="MT247244">
    <property type="protein sequence ID" value="QIS77223.1"/>
    <property type="molecule type" value="mRNA"/>
</dbReference>
<sequence>MKFFIIFIAFIVVFHNTVKAFSEEGPKIYMAECRDKFNITSNLAHYTLIIGEITEDTATEDEKCYLNCFLEKLGVLSDGELQEDAQGLKDYIGNKSAKKAIERCREEFGFHKCETAIKLHRCFLGVRNYAITQIYSS</sequence>
<name>A0A6H0D4A6_EPIBA</name>
<dbReference type="InterPro" id="IPR006170">
    <property type="entry name" value="PBP/GOBP"/>
</dbReference>
<dbReference type="SMART" id="SM00708">
    <property type="entry name" value="PhBP"/>
    <property type="match status" value="1"/>
</dbReference>
<reference evidence="2" key="1">
    <citation type="submission" date="2020-03" db="EMBL/GenBank/DDBJ databases">
        <authorList>
            <person name="Jia H.R."/>
        </authorList>
    </citation>
    <scope>NUCLEOTIDE SEQUENCE</scope>
</reference>
<dbReference type="AlphaFoldDB" id="A0A6H0D4A6"/>
<dbReference type="CDD" id="cd23992">
    <property type="entry name" value="PBP_GOBP"/>
    <property type="match status" value="1"/>
</dbReference>
<feature type="signal peptide" evidence="1">
    <location>
        <begin position="1"/>
        <end position="20"/>
    </location>
</feature>
<dbReference type="Gene3D" id="1.10.238.20">
    <property type="entry name" value="Pheromone/general odorant binding protein domain"/>
    <property type="match status" value="1"/>
</dbReference>